<evidence type="ECO:0000256" key="1">
    <source>
        <dbReference type="SAM" id="Phobius"/>
    </source>
</evidence>
<dbReference type="CDD" id="cd00198">
    <property type="entry name" value="vWFA"/>
    <property type="match status" value="1"/>
</dbReference>
<name>Q2N837_ERYLH</name>
<proteinExistence type="predicted"/>
<feature type="domain" description="DUF58" evidence="2">
    <location>
        <begin position="205"/>
        <end position="380"/>
    </location>
</feature>
<dbReference type="InterPro" id="IPR036465">
    <property type="entry name" value="vWFA_dom_sf"/>
</dbReference>
<dbReference type="SUPFAM" id="SSF53300">
    <property type="entry name" value="vWA-like"/>
    <property type="match status" value="1"/>
</dbReference>
<dbReference type="InterPro" id="IPR002881">
    <property type="entry name" value="DUF58"/>
</dbReference>
<evidence type="ECO:0000313" key="3">
    <source>
        <dbReference type="EMBL" id="ABC64154.1"/>
    </source>
</evidence>
<dbReference type="OrthoDB" id="9776116at2"/>
<dbReference type="STRING" id="314225.ELI_10310"/>
<keyword evidence="4" id="KW-1185">Reference proteome</keyword>
<dbReference type="KEGG" id="eli:ELI_10310"/>
<gene>
    <name evidence="3" type="ordered locus">ELI_10310</name>
</gene>
<evidence type="ECO:0000259" key="2">
    <source>
        <dbReference type="Pfam" id="PF01882"/>
    </source>
</evidence>
<dbReference type="AlphaFoldDB" id="Q2N837"/>
<dbReference type="eggNOG" id="COG1721">
    <property type="taxonomic scope" value="Bacteria"/>
</dbReference>
<dbReference type="PANTHER" id="PTHR33608">
    <property type="entry name" value="BLL2464 PROTEIN"/>
    <property type="match status" value="1"/>
</dbReference>
<dbReference type="PANTHER" id="PTHR33608:SF3">
    <property type="entry name" value="SLR2013 PROTEIN"/>
    <property type="match status" value="1"/>
</dbReference>
<dbReference type="Pfam" id="PF01882">
    <property type="entry name" value="DUF58"/>
    <property type="match status" value="1"/>
</dbReference>
<dbReference type="RefSeq" id="WP_011414981.1">
    <property type="nucleotide sequence ID" value="NC_007722.1"/>
</dbReference>
<sequence length="444" mass="49047">MFKRFPLVPTARAVWLAALAAPIALLVALLAPQAWLIAPVAAVALILAVVADGLLAGRLEEWRFHAPDDVEVGEPFDLTVLADIPTGAASRVEAAWQCDPRLAKGGMARALLETNRSETHWEGKVTLHANRRGTGSLQRIWLNWQGPLGLGARQVSHVLEREVRIWPDLAPIRSKTLQTYLRDAELGLIARRQRGEGTQFESLTEYDAGMDRRTIDWKASSRHTKLLARENESERNNQIVFAFDCGKAMCEPLDGVPRIDRAVTAGLTGAYVALKGGDRAMLFGFARKPEVITPFIGETRAFPQLQQAAASLDYRSEEPNFTLGLATLASQLRRRSLIVLFSEFTDPTSAEMMIESIARLVEKHIVLFVAFEDTELQALQQVEPDSLGAIASAVTADSLTQQRALVHERLRHMGVDIIEAPHDRIGFAVIDRYLSIRRSEAIAG</sequence>
<keyword evidence="1" id="KW-0812">Transmembrane</keyword>
<dbReference type="Proteomes" id="UP000008808">
    <property type="component" value="Chromosome"/>
</dbReference>
<organism evidence="3 4">
    <name type="scientific">Erythrobacter litoralis (strain HTCC2594)</name>
    <dbReference type="NCBI Taxonomy" id="314225"/>
    <lineage>
        <taxon>Bacteria</taxon>
        <taxon>Pseudomonadati</taxon>
        <taxon>Pseudomonadota</taxon>
        <taxon>Alphaproteobacteria</taxon>
        <taxon>Sphingomonadales</taxon>
        <taxon>Erythrobacteraceae</taxon>
        <taxon>Erythrobacter/Porphyrobacter group</taxon>
        <taxon>Erythrobacter</taxon>
    </lineage>
</organism>
<keyword evidence="1" id="KW-0472">Membrane</keyword>
<accession>Q2N837</accession>
<keyword evidence="1" id="KW-1133">Transmembrane helix</keyword>
<reference evidence="4" key="1">
    <citation type="journal article" date="2009" name="J. Bacteriol.">
        <title>Complete genome sequence of Erythrobacter litoralis HTCC2594.</title>
        <authorList>
            <person name="Oh H.M."/>
            <person name="Giovannoni S.J."/>
            <person name="Ferriera S."/>
            <person name="Johnson J."/>
            <person name="Cho J.C."/>
        </authorList>
    </citation>
    <scope>NUCLEOTIDE SEQUENCE [LARGE SCALE GENOMIC DNA]</scope>
    <source>
        <strain evidence="4">HTCC2594</strain>
    </source>
</reference>
<dbReference type="EMBL" id="CP000157">
    <property type="protein sequence ID" value="ABC64154.1"/>
    <property type="molecule type" value="Genomic_DNA"/>
</dbReference>
<protein>
    <recommendedName>
        <fullName evidence="2">DUF58 domain-containing protein</fullName>
    </recommendedName>
</protein>
<evidence type="ECO:0000313" key="4">
    <source>
        <dbReference type="Proteomes" id="UP000008808"/>
    </source>
</evidence>
<feature type="transmembrane region" description="Helical" evidence="1">
    <location>
        <begin position="12"/>
        <end position="30"/>
    </location>
</feature>
<dbReference type="HOGENOM" id="CLU_048408_1_0_5"/>
<feature type="transmembrane region" description="Helical" evidence="1">
    <location>
        <begin position="36"/>
        <end position="55"/>
    </location>
</feature>